<evidence type="ECO:0000256" key="2">
    <source>
        <dbReference type="ARBA" id="ARBA00010454"/>
    </source>
</evidence>
<reference evidence="12" key="1">
    <citation type="submission" date="2015-12" db="EMBL/GenBank/DDBJ databases">
        <title>De novo transcriptome assembly of four potential Pierce s Disease insect vectors from Arizona vineyards.</title>
        <authorList>
            <person name="Tassone E.E."/>
        </authorList>
    </citation>
    <scope>NUCLEOTIDE SEQUENCE</scope>
</reference>
<dbReference type="Pfam" id="PF26148">
    <property type="entry name" value="VPS18_RING_C"/>
    <property type="match status" value="1"/>
</dbReference>
<dbReference type="PROSITE" id="PS50236">
    <property type="entry name" value="CHCR"/>
    <property type="match status" value="1"/>
</dbReference>
<dbReference type="GO" id="GO:0006904">
    <property type="term" value="P:vesicle docking involved in exocytosis"/>
    <property type="evidence" value="ECO:0007669"/>
    <property type="project" value="TreeGrafter"/>
</dbReference>
<keyword evidence="9" id="KW-0175">Coiled coil</keyword>
<dbReference type="Pfam" id="PF05131">
    <property type="entry name" value="Pep3_Vps18"/>
    <property type="match status" value="1"/>
</dbReference>
<dbReference type="GO" id="GO:0007040">
    <property type="term" value="P:lysosome organization"/>
    <property type="evidence" value="ECO:0007669"/>
    <property type="project" value="TreeGrafter"/>
</dbReference>
<evidence type="ECO:0000256" key="3">
    <source>
        <dbReference type="ARBA" id="ARBA00017338"/>
    </source>
</evidence>
<evidence type="ECO:0000256" key="4">
    <source>
        <dbReference type="ARBA" id="ARBA00022723"/>
    </source>
</evidence>
<accession>A0A1B6CTG6</accession>
<gene>
    <name evidence="12" type="ORF">g.15742</name>
</gene>
<dbReference type="GO" id="GO:0030674">
    <property type="term" value="F:protein-macromolecule adaptor activity"/>
    <property type="evidence" value="ECO:0007669"/>
    <property type="project" value="TreeGrafter"/>
</dbReference>
<dbReference type="GO" id="GO:0031902">
    <property type="term" value="C:late endosome membrane"/>
    <property type="evidence" value="ECO:0007669"/>
    <property type="project" value="UniProtKB-SubCell"/>
</dbReference>
<evidence type="ECO:0000256" key="8">
    <source>
        <dbReference type="PROSITE-ProRule" id="PRU01006"/>
    </source>
</evidence>
<feature type="repeat" description="CHCR" evidence="8">
    <location>
        <begin position="615"/>
        <end position="784"/>
    </location>
</feature>
<dbReference type="SUPFAM" id="SSF57850">
    <property type="entry name" value="RING/U-box"/>
    <property type="match status" value="1"/>
</dbReference>
<evidence type="ECO:0000313" key="12">
    <source>
        <dbReference type="EMBL" id="JAS16708.1"/>
    </source>
</evidence>
<dbReference type="GO" id="GO:0006886">
    <property type="term" value="P:intracellular protein transport"/>
    <property type="evidence" value="ECO:0007669"/>
    <property type="project" value="UniProtKB-UniRule"/>
</dbReference>
<dbReference type="InterPro" id="IPR058919">
    <property type="entry name" value="Pep3/Vps18_RING_C"/>
</dbReference>
<sequence>MTSLFDQYKQEYQTPRGLATPPTPLGSDIGLNPTTGIISMSMEEEHPIFAKKKVNFAPTDRILHMSVSNELAVLAMANNMLLRIDLKNKSEPEEIELIKPSPQLRLSGLYLDPTGDHLLMSLVPGAIENNVQAELLYLNRKSTKIKQTSKFRGLEITAVGWNQTGQKNDSTTKPFLLGTSKGLILETEISGDSDRIFQTSIEQYWRQVFDIGKGENRPITGLEFHRFPGSERYVIIVATPDRVYSFVGNISNTEERPLLQQIFNFYLSVPESFLEIPSNIKYSKLQLFYSTPKTLPIMFAWLTGPGIFYGQLNTNSEEGSMFENSQLLHYPHPTNIPLSFVSTEFHVLLLYSDHVTAISTLSQKIVFEDSYDETFGKLVNIFKDPVKGTVWMFSERAVFRYIINKEERNVWQIYMENGEFELAKKYCFENLAHLDRVLTKQAEVCFEKEEYEESAARYAETQSSFEEIALKFLQVWQIQALKIFLKKKLERLKPQDKTQMTMIVLWVVELFQNQLGVLRNEGKEHSIEYINLQKEMDDFLAMPQVKTCVTRNKDTVYSLMASHGDKENLIKLTIANKDFERVIRHHIHKGDFFRALEVLTNQNEKELYYTFAPALIQAVPREMVDALIEQGTTLNACKLLPALISCHNDDSQANEIIRYLEFVTSHNCQDQAVHNYLLSLYAQQTDKPERLMRYLELQGQELSMVNYDVHYALRLCREKGLKKACVQLSALLGLWEAAVDLALTIDVPLAKQIACMPQADDELTKKLWLKIAQHVVSEKNDIKQAMEFLQECDLIKIEDILPFFSDFVTIDHFKDAICTSLQEYNQHIQDLKEETDEATQSAEVIRNDIVAFRNRFMIIEPSNVCCICDLQLLLRPFYVFPCSHKFHFDCLIAELSPLLPLDVRETLNELQRQLPSANGTLDSISVGSATLSPREQIKNDINSIVASECLYCGDYMIRAINQPFIADKDYDRILKEWE</sequence>
<dbReference type="GO" id="GO:0008333">
    <property type="term" value="P:endosome to lysosome transport"/>
    <property type="evidence" value="ECO:0007669"/>
    <property type="project" value="TreeGrafter"/>
</dbReference>
<organism evidence="12">
    <name type="scientific">Clastoptera arizonana</name>
    <name type="common">Arizona spittle bug</name>
    <dbReference type="NCBI Taxonomy" id="38151"/>
    <lineage>
        <taxon>Eukaryota</taxon>
        <taxon>Metazoa</taxon>
        <taxon>Ecdysozoa</taxon>
        <taxon>Arthropoda</taxon>
        <taxon>Hexapoda</taxon>
        <taxon>Insecta</taxon>
        <taxon>Pterygota</taxon>
        <taxon>Neoptera</taxon>
        <taxon>Paraneoptera</taxon>
        <taxon>Hemiptera</taxon>
        <taxon>Auchenorrhyncha</taxon>
        <taxon>Cercopoidea</taxon>
        <taxon>Clastopteridae</taxon>
        <taxon>Clastoptera</taxon>
    </lineage>
</organism>
<evidence type="ECO:0000256" key="1">
    <source>
        <dbReference type="ARBA" id="ARBA00004492"/>
    </source>
</evidence>
<evidence type="ECO:0000256" key="9">
    <source>
        <dbReference type="SAM" id="Coils"/>
    </source>
</evidence>
<dbReference type="AlphaFoldDB" id="A0A1B6CTG6"/>
<dbReference type="GO" id="GO:0048284">
    <property type="term" value="P:organelle fusion"/>
    <property type="evidence" value="ECO:0007669"/>
    <property type="project" value="TreeGrafter"/>
</dbReference>
<keyword evidence="7" id="KW-0472">Membrane</keyword>
<evidence type="ECO:0000256" key="6">
    <source>
        <dbReference type="ARBA" id="ARBA00022833"/>
    </source>
</evidence>
<evidence type="ECO:0000256" key="7">
    <source>
        <dbReference type="ARBA" id="ARBA00023136"/>
    </source>
</evidence>
<dbReference type="InterPro" id="IPR000547">
    <property type="entry name" value="Clathrin_H-chain/VPS_repeat"/>
</dbReference>
<keyword evidence="4" id="KW-0479">Metal-binding</keyword>
<keyword evidence="6" id="KW-0862">Zinc</keyword>
<evidence type="ECO:0000259" key="10">
    <source>
        <dbReference type="Pfam" id="PF05131"/>
    </source>
</evidence>
<evidence type="ECO:0000256" key="5">
    <source>
        <dbReference type="ARBA" id="ARBA00022771"/>
    </source>
</evidence>
<evidence type="ECO:0000259" key="11">
    <source>
        <dbReference type="Pfam" id="PF26148"/>
    </source>
</evidence>
<dbReference type="PANTHER" id="PTHR23323">
    <property type="entry name" value="VACUOLAR PROTEIN SORTING-ASSOCIATED PROTEIN"/>
    <property type="match status" value="1"/>
</dbReference>
<dbReference type="GO" id="GO:0008270">
    <property type="term" value="F:zinc ion binding"/>
    <property type="evidence" value="ECO:0007669"/>
    <property type="project" value="UniProtKB-KW"/>
</dbReference>
<keyword evidence="5" id="KW-0863">Zinc-finger</keyword>
<dbReference type="PANTHER" id="PTHR23323:SF26">
    <property type="entry name" value="VACUOLAR PROTEIN SORTING-ASSOCIATED PROTEIN 18 HOMOLOG"/>
    <property type="match status" value="1"/>
</dbReference>
<proteinExistence type="inferred from homology"/>
<dbReference type="GO" id="GO:0007032">
    <property type="term" value="P:endosome organization"/>
    <property type="evidence" value="ECO:0007669"/>
    <property type="project" value="TreeGrafter"/>
</dbReference>
<comment type="subcellular location">
    <subcellularLocation>
        <location evidence="1">Late endosome membrane</location>
        <topology evidence="1">Peripheral membrane protein</topology>
        <orientation evidence="1">Cytoplasmic side</orientation>
    </subcellularLocation>
</comment>
<protein>
    <recommendedName>
        <fullName evidence="3">Vacuolar protein sorting-associated protein 18 homolog</fullName>
    </recommendedName>
</protein>
<dbReference type="InterPro" id="IPR007810">
    <property type="entry name" value="Pep3/Vps18_beta-prop"/>
</dbReference>
<feature type="domain" description="Pep3/Vps18 RING C-terminal" evidence="11">
    <location>
        <begin position="859"/>
        <end position="958"/>
    </location>
</feature>
<name>A0A1B6CTG6_9HEMI</name>
<dbReference type="GO" id="GO:0030897">
    <property type="term" value="C:HOPS complex"/>
    <property type="evidence" value="ECO:0007669"/>
    <property type="project" value="TreeGrafter"/>
</dbReference>
<feature type="coiled-coil region" evidence="9">
    <location>
        <begin position="814"/>
        <end position="848"/>
    </location>
</feature>
<comment type="similarity">
    <text evidence="2">Belongs to the VPS18 family.</text>
</comment>
<dbReference type="EMBL" id="GEDC01020590">
    <property type="protein sequence ID" value="JAS16708.1"/>
    <property type="molecule type" value="Transcribed_RNA"/>
</dbReference>
<feature type="domain" description="Pep3/Vps18 beta-propeller" evidence="10">
    <location>
        <begin position="47"/>
        <end position="403"/>
    </location>
</feature>